<keyword evidence="2" id="KW-1185">Reference proteome</keyword>
<reference evidence="1 2" key="1">
    <citation type="submission" date="2016-04" db="EMBL/GenBank/DDBJ databases">
        <title>Deep-sea bacteria in the southern Pacific.</title>
        <authorList>
            <person name="Tang K."/>
        </authorList>
    </citation>
    <scope>NUCLEOTIDE SEQUENCE [LARGE SCALE GENOMIC DNA]</scope>
    <source>
        <strain evidence="1 2">JLT2014</strain>
    </source>
</reference>
<dbReference type="KEGG" id="paby:Ga0080574_TMP910"/>
<name>A0A1P8UPB2_9RHOB</name>
<evidence type="ECO:0000313" key="2">
    <source>
        <dbReference type="Proteomes" id="UP000187059"/>
    </source>
</evidence>
<dbReference type="Proteomes" id="UP000187059">
    <property type="component" value="Chromosome"/>
</dbReference>
<sequence length="57" mass="6411">MSEPRTLPRDVLARIPDLSVDELRGWWAAVFVWKLRPVKTGEPALLGARARELGVTL</sequence>
<dbReference type="STRING" id="1250539.Ga0080574_TMP910"/>
<organism evidence="1 2">
    <name type="scientific">Salipiger abyssi</name>
    <dbReference type="NCBI Taxonomy" id="1250539"/>
    <lineage>
        <taxon>Bacteria</taxon>
        <taxon>Pseudomonadati</taxon>
        <taxon>Pseudomonadota</taxon>
        <taxon>Alphaproteobacteria</taxon>
        <taxon>Rhodobacterales</taxon>
        <taxon>Roseobacteraceae</taxon>
        <taxon>Salipiger</taxon>
    </lineage>
</organism>
<evidence type="ECO:0000313" key="1">
    <source>
        <dbReference type="EMBL" id="APZ51244.1"/>
    </source>
</evidence>
<accession>A0A1P8UPB2</accession>
<dbReference type="EMBL" id="CP015093">
    <property type="protein sequence ID" value="APZ51244.1"/>
    <property type="molecule type" value="Genomic_DNA"/>
</dbReference>
<dbReference type="AlphaFoldDB" id="A0A1P8UPB2"/>
<gene>
    <name evidence="1" type="ORF">Ga0080574_TMP910</name>
</gene>
<dbReference type="RefSeq" id="WP_156876292.1">
    <property type="nucleotide sequence ID" value="NZ_CP015093.1"/>
</dbReference>
<proteinExistence type="predicted"/>
<protein>
    <submittedName>
        <fullName evidence="1">Uncharacterized protein</fullName>
    </submittedName>
</protein>